<evidence type="ECO:0000313" key="5">
    <source>
        <dbReference type="Proteomes" id="UP001527090"/>
    </source>
</evidence>
<keyword evidence="5" id="KW-1185">Reference proteome</keyword>
<dbReference type="EMBL" id="LS992241">
    <property type="protein sequence ID" value="SYX86648.1"/>
    <property type="molecule type" value="Genomic_DNA"/>
</dbReference>
<dbReference type="Pfam" id="PF07009">
    <property type="entry name" value="NusG_II"/>
    <property type="match status" value="1"/>
</dbReference>
<reference evidence="3" key="1">
    <citation type="submission" date="2018-08" db="EMBL/GenBank/DDBJ databases">
        <authorList>
            <person name="Ferrada E.E."/>
            <person name="Latorre B.A."/>
        </authorList>
    </citation>
    <scope>NUCLEOTIDE SEQUENCE</scope>
    <source>
        <strain evidence="3">Paenibacillus B-LR1</strain>
    </source>
</reference>
<organism evidence="3 4">
    <name type="scientific">Paenibacillus alvei</name>
    <name type="common">Bacillus alvei</name>
    <dbReference type="NCBI Taxonomy" id="44250"/>
    <lineage>
        <taxon>Bacteria</taxon>
        <taxon>Bacillati</taxon>
        <taxon>Bacillota</taxon>
        <taxon>Bacilli</taxon>
        <taxon>Bacillales</taxon>
        <taxon>Paenibacillaceae</taxon>
        <taxon>Paenibacillus</taxon>
    </lineage>
</organism>
<dbReference type="Proteomes" id="UP000304148">
    <property type="component" value="Chromosome"/>
</dbReference>
<evidence type="ECO:0000313" key="3">
    <source>
        <dbReference type="EMBL" id="SYX86648.1"/>
    </source>
</evidence>
<dbReference type="InterPro" id="IPR038690">
    <property type="entry name" value="NusG_2_sf"/>
</dbReference>
<accession>A0A383RI00</accession>
<evidence type="ECO:0000256" key="1">
    <source>
        <dbReference type="SAM" id="Phobius"/>
    </source>
</evidence>
<keyword evidence="1" id="KW-1133">Transmembrane helix</keyword>
<gene>
    <name evidence="2" type="ORF">M5X04_05435</name>
    <name evidence="3" type="ORF">PBLR_15074</name>
</gene>
<evidence type="ECO:0000313" key="4">
    <source>
        <dbReference type="Proteomes" id="UP000304148"/>
    </source>
</evidence>
<name>A0A383RI00_PAEAL</name>
<sequence length="132" mass="14722">MKRGDLILIGVIIVAALAFLVPKWFFQNESENLHNSKVVAHISVDGKPYKQVELTEEEQTIRVETDHGFNLLKVHDKGIEMIDADCSDKVCLSFGFVSRPNDTIVCLPHRVLVELFSEGDAGQESDIDAVVQ</sequence>
<feature type="transmembrane region" description="Helical" evidence="1">
    <location>
        <begin position="6"/>
        <end position="26"/>
    </location>
</feature>
<evidence type="ECO:0000313" key="2">
    <source>
        <dbReference type="EMBL" id="MCY9528784.1"/>
    </source>
</evidence>
<dbReference type="Gene3D" id="2.60.320.10">
    <property type="entry name" value="N-utilization substance G protein NusG, insert domain"/>
    <property type="match status" value="1"/>
</dbReference>
<dbReference type="CDD" id="cd09911">
    <property type="entry name" value="Lin0431_like"/>
    <property type="match status" value="1"/>
</dbReference>
<reference evidence="2 5" key="3">
    <citation type="submission" date="2022-05" db="EMBL/GenBank/DDBJ databases">
        <title>Genome Sequencing of Bee-Associated Microbes.</title>
        <authorList>
            <person name="Dunlap C."/>
        </authorList>
    </citation>
    <scope>NUCLEOTIDE SEQUENCE [LARGE SCALE GENOMIC DNA]</scope>
    <source>
        <strain evidence="2 5">NRRL NRS-750</strain>
    </source>
</reference>
<protein>
    <submittedName>
        <fullName evidence="2">NusG domain II-containing protein</fullName>
    </submittedName>
</protein>
<reference evidence="4" key="2">
    <citation type="submission" date="2018-08" db="EMBL/GenBank/DDBJ databases">
        <authorList>
            <person name="Chevrot R."/>
        </authorList>
    </citation>
    <scope>NUCLEOTIDE SEQUENCE [LARGE SCALE GENOMIC DNA]</scope>
</reference>
<keyword evidence="1" id="KW-0472">Membrane</keyword>
<dbReference type="EMBL" id="JAMDLY010000006">
    <property type="protein sequence ID" value="MCY9528784.1"/>
    <property type="molecule type" value="Genomic_DNA"/>
</dbReference>
<dbReference type="AlphaFoldDB" id="A0A383RI00"/>
<keyword evidence="1" id="KW-0812">Transmembrane</keyword>
<dbReference type="Proteomes" id="UP001527090">
    <property type="component" value="Unassembled WGS sequence"/>
</dbReference>
<dbReference type="RefSeq" id="WP_021257263.1">
    <property type="nucleotide sequence ID" value="NZ_JAMDLY010000006.1"/>
</dbReference>
<proteinExistence type="predicted"/>